<keyword evidence="2" id="KW-1133">Transmembrane helix</keyword>
<reference evidence="3" key="1">
    <citation type="submission" date="2020-09" db="EMBL/GenBank/DDBJ databases">
        <title>Desulfogranum mesoprofundum gen. nov., sp. nov., a novel mesophilic, sulfate-reducing chemolithoautotroph isolated from a deep-sea hydrothermal vent chimney in the Suiyo Seamount.</title>
        <authorList>
            <person name="Hashimoto Y."/>
            <person name="Nakagawa S."/>
        </authorList>
    </citation>
    <scope>NUCLEOTIDE SEQUENCE</scope>
    <source>
        <strain evidence="3">KT2</strain>
    </source>
</reference>
<dbReference type="AlphaFoldDB" id="A0A8D5FKZ0"/>
<accession>A0A8D5FKZ0</accession>
<organism evidence="3 4">
    <name type="scientific">Desulfomarina profundi</name>
    <dbReference type="NCBI Taxonomy" id="2772557"/>
    <lineage>
        <taxon>Bacteria</taxon>
        <taxon>Pseudomonadati</taxon>
        <taxon>Thermodesulfobacteriota</taxon>
        <taxon>Desulfobulbia</taxon>
        <taxon>Desulfobulbales</taxon>
        <taxon>Desulfobulbaceae</taxon>
        <taxon>Desulfomarina</taxon>
    </lineage>
</organism>
<dbReference type="RefSeq" id="WP_228854857.1">
    <property type="nucleotide sequence ID" value="NZ_AP024086.1"/>
</dbReference>
<evidence type="ECO:0000256" key="2">
    <source>
        <dbReference type="SAM" id="Phobius"/>
    </source>
</evidence>
<keyword evidence="2" id="KW-0472">Membrane</keyword>
<feature type="transmembrane region" description="Helical" evidence="2">
    <location>
        <begin position="157"/>
        <end position="178"/>
    </location>
</feature>
<dbReference type="KEGG" id="dbk:DGMP_31990"/>
<protein>
    <recommendedName>
        <fullName evidence="5">DUF106 domain-containing protein</fullName>
    </recommendedName>
</protein>
<evidence type="ECO:0000256" key="1">
    <source>
        <dbReference type="SAM" id="MobiDB-lite"/>
    </source>
</evidence>
<feature type="transmembrane region" description="Helical" evidence="2">
    <location>
        <begin position="32"/>
        <end position="53"/>
    </location>
</feature>
<evidence type="ECO:0000313" key="3">
    <source>
        <dbReference type="EMBL" id="BCL62506.1"/>
    </source>
</evidence>
<evidence type="ECO:0008006" key="5">
    <source>
        <dbReference type="Google" id="ProtNLM"/>
    </source>
</evidence>
<keyword evidence="2" id="KW-0812">Transmembrane</keyword>
<name>A0A8D5FKZ0_9BACT</name>
<gene>
    <name evidence="3" type="ORF">DGMP_31990</name>
</gene>
<sequence>METVFDKTWEYLYSLIRQGVMTLDFLLEHLHFLGPVAVIFLLGLVTVAVTKVLKKYIRTKRLIKLEKEFQYWLSLREEAMRCEDREKAKALAKNIDQAKLNKAYYDYFFEGLMLSFITFYLPVISMASYINESYRSKRLLELFGRDYIFRFGQENPVVIGAVFWFLTTVVLLNIGLYIKNWMKKRYRASQKGQEKKRIELPGKKKGSPLDQSGIERCS</sequence>
<dbReference type="EMBL" id="AP024086">
    <property type="protein sequence ID" value="BCL62506.1"/>
    <property type="molecule type" value="Genomic_DNA"/>
</dbReference>
<evidence type="ECO:0000313" key="4">
    <source>
        <dbReference type="Proteomes" id="UP000826725"/>
    </source>
</evidence>
<proteinExistence type="predicted"/>
<keyword evidence="4" id="KW-1185">Reference proteome</keyword>
<feature type="region of interest" description="Disordered" evidence="1">
    <location>
        <begin position="189"/>
        <end position="218"/>
    </location>
</feature>
<dbReference type="Proteomes" id="UP000826725">
    <property type="component" value="Chromosome"/>
</dbReference>
<feature type="compositionally biased region" description="Basic and acidic residues" evidence="1">
    <location>
        <begin position="192"/>
        <end position="202"/>
    </location>
</feature>
<feature type="transmembrane region" description="Helical" evidence="2">
    <location>
        <begin position="107"/>
        <end position="130"/>
    </location>
</feature>